<dbReference type="InterPro" id="IPR027417">
    <property type="entry name" value="P-loop_NTPase"/>
</dbReference>
<proteinExistence type="predicted"/>
<dbReference type="SUPFAM" id="SSF52540">
    <property type="entry name" value="P-loop containing nucleoside triphosphate hydrolases"/>
    <property type="match status" value="1"/>
</dbReference>
<dbReference type="GeneID" id="37142091"/>
<dbReference type="PANTHER" id="PTHR46082">
    <property type="entry name" value="ATP/GTP-BINDING PROTEIN-RELATED"/>
    <property type="match status" value="1"/>
</dbReference>
<dbReference type="Pfam" id="PF13424">
    <property type="entry name" value="TPR_12"/>
    <property type="match status" value="3"/>
</dbReference>
<dbReference type="InterPro" id="IPR002182">
    <property type="entry name" value="NB-ARC"/>
</dbReference>
<reference evidence="2 3" key="1">
    <citation type="submission" date="2016-12" db="EMBL/GenBank/DDBJ databases">
        <title>The genomes of Aspergillus section Nigri reveals drivers in fungal speciation.</title>
        <authorList>
            <consortium name="DOE Joint Genome Institute"/>
            <person name="Vesth T.C."/>
            <person name="Nybo J."/>
            <person name="Theobald S."/>
            <person name="Brandl J."/>
            <person name="Frisvad J.C."/>
            <person name="Nielsen K.F."/>
            <person name="Lyhne E.K."/>
            <person name="Kogle M.E."/>
            <person name="Kuo A."/>
            <person name="Riley R."/>
            <person name="Clum A."/>
            <person name="Nolan M."/>
            <person name="Lipzen A."/>
            <person name="Salamov A."/>
            <person name="Henrissat B."/>
            <person name="Wiebenga A."/>
            <person name="De Vries R.P."/>
            <person name="Grigoriev I.V."/>
            <person name="Mortensen U.H."/>
            <person name="Andersen M.R."/>
            <person name="Baker S.E."/>
        </authorList>
    </citation>
    <scope>NUCLEOTIDE SEQUENCE [LARGE SCALE GENOMIC DNA]</scope>
    <source>
        <strain evidence="2 3">CBS 121591</strain>
    </source>
</reference>
<dbReference type="STRING" id="1448315.A0A319C6Z8"/>
<dbReference type="InterPro" id="IPR011990">
    <property type="entry name" value="TPR-like_helical_dom_sf"/>
</dbReference>
<gene>
    <name evidence="2" type="ORF">BO82DRAFT_402859</name>
</gene>
<evidence type="ECO:0000259" key="1">
    <source>
        <dbReference type="Pfam" id="PF00931"/>
    </source>
</evidence>
<dbReference type="Pfam" id="PF00931">
    <property type="entry name" value="NB-ARC"/>
    <property type="match status" value="1"/>
</dbReference>
<feature type="domain" description="NB-ARC" evidence="1">
    <location>
        <begin position="59"/>
        <end position="228"/>
    </location>
</feature>
<dbReference type="RefSeq" id="XP_025491194.1">
    <property type="nucleotide sequence ID" value="XM_025639349.1"/>
</dbReference>
<dbReference type="Pfam" id="PF13374">
    <property type="entry name" value="TPR_10"/>
    <property type="match status" value="1"/>
</dbReference>
<evidence type="ECO:0000313" key="2">
    <source>
        <dbReference type="EMBL" id="PYH80994.1"/>
    </source>
</evidence>
<dbReference type="Proteomes" id="UP000248340">
    <property type="component" value="Unassembled WGS sequence"/>
</dbReference>
<dbReference type="EMBL" id="KZ821705">
    <property type="protein sequence ID" value="PYH80994.1"/>
    <property type="molecule type" value="Genomic_DNA"/>
</dbReference>
<dbReference type="Gene3D" id="3.40.50.300">
    <property type="entry name" value="P-loop containing nucleotide triphosphate hydrolases"/>
    <property type="match status" value="1"/>
</dbReference>
<dbReference type="InterPro" id="IPR053137">
    <property type="entry name" value="NLR-like"/>
</dbReference>
<evidence type="ECO:0000313" key="3">
    <source>
        <dbReference type="Proteomes" id="UP000248340"/>
    </source>
</evidence>
<dbReference type="AlphaFoldDB" id="A0A319C6Z8"/>
<keyword evidence="3" id="KW-1185">Reference proteome</keyword>
<organism evidence="2 3">
    <name type="scientific">Aspergillus uvarum CBS 121591</name>
    <dbReference type="NCBI Taxonomy" id="1448315"/>
    <lineage>
        <taxon>Eukaryota</taxon>
        <taxon>Fungi</taxon>
        <taxon>Dikarya</taxon>
        <taxon>Ascomycota</taxon>
        <taxon>Pezizomycotina</taxon>
        <taxon>Eurotiomycetes</taxon>
        <taxon>Eurotiomycetidae</taxon>
        <taxon>Eurotiales</taxon>
        <taxon>Aspergillaceae</taxon>
        <taxon>Aspergillus</taxon>
        <taxon>Aspergillus subgen. Circumdati</taxon>
    </lineage>
</organism>
<accession>A0A319C6Z8</accession>
<dbReference type="OrthoDB" id="1658288at2759"/>
<name>A0A319C6Z8_9EURO</name>
<dbReference type="PANTHER" id="PTHR46082:SF6">
    <property type="entry name" value="AAA+ ATPASE DOMAIN-CONTAINING PROTEIN-RELATED"/>
    <property type="match status" value="1"/>
</dbReference>
<sequence length="823" mass="93307">MSSIYFNGFNSDFQVGINNGAIQLHVPPERPETPPHPLSTVPFRRDPDFVDRGTLLDQIREKCSVPASRIALVGLGGVGKSQLAIEYCYQVRESFPNTWVFWVHTSNAARFEQGFREIADRVKLPGRKDPKANIFQIVGDWLSEERRGKWILVLDNVDDDEFLSKAAPGDSGSTMGKSLLDYIPQSSNGSIIITSRSAAVAARIVEPRDIIAIGPMHKTDARLLFQKKLDVQDDRAGDEVDELMAALEYMPLAIVQAASYIRYRLPRFSVSHYLQLFQKSDRKKLSLLDYEGGHLRRDREAHNSIMLTWQISFDHLRRARPSAADQLSLMSFFDRQGIPGALLRIQENKDAHQVGPRETNMVTISDEESTSGHDDQFENDVMTLRDYSLISITDKDVFEMHRLVQLATRKWLDAYGQLEHWRERFIIILDESFLTGGFGYWERSQVLFPHVRMAVRQRPDTEHCFQNWAALMYKAAAYAAIKGNWAEAVNMAVKTERAAAKLLGQEHPITLQCTQMIGLVCIVKGELHKAELCFAQVMNIRKRVLGCQHPDTLKTMSHLASAYSTQARFKEAEELGLQIMKAHKSTPGPEHPEILHCIGRLSMIYLAQNRLRKAEELGVQVFNGLKRILGPNHPDTLLSMHNLANTYWHQDRRTEAEELILQVISTYKSVLGPTHPNTFLSMSLLAKIYSDQGRLDEAEEWEVQAMDGLKRELGPEHPSTLMCAACLAATYGEQGRWKEAQKLQVQVLAAWNAVLGLHNPHTLAIMHDLAITLKKLDQEAEALDLLTECTQLSTRVLGADDPVTMSFNAMLVRWQTEMLRRIH</sequence>
<dbReference type="GO" id="GO:0043531">
    <property type="term" value="F:ADP binding"/>
    <property type="evidence" value="ECO:0007669"/>
    <property type="project" value="InterPro"/>
</dbReference>
<dbReference type="VEuPathDB" id="FungiDB:BO82DRAFT_402859"/>
<dbReference type="SUPFAM" id="SSF48452">
    <property type="entry name" value="TPR-like"/>
    <property type="match status" value="3"/>
</dbReference>
<dbReference type="Gene3D" id="1.25.40.10">
    <property type="entry name" value="Tetratricopeptide repeat domain"/>
    <property type="match status" value="2"/>
</dbReference>
<protein>
    <submittedName>
        <fullName evidence="2">TPR-like protein</fullName>
    </submittedName>
</protein>